<evidence type="ECO:0000259" key="5">
    <source>
        <dbReference type="PROSITE" id="PS50887"/>
    </source>
</evidence>
<evidence type="ECO:0000256" key="1">
    <source>
        <dbReference type="ARBA" id="ARBA00001946"/>
    </source>
</evidence>
<dbReference type="PANTHER" id="PTHR45138">
    <property type="entry name" value="REGULATORY COMPONENTS OF SENSORY TRANSDUCTION SYSTEM"/>
    <property type="match status" value="1"/>
</dbReference>
<comment type="catalytic activity">
    <reaction evidence="3">
        <text>2 GTP = 3',3'-c-di-GMP + 2 diphosphate</text>
        <dbReference type="Rhea" id="RHEA:24898"/>
        <dbReference type="ChEBI" id="CHEBI:33019"/>
        <dbReference type="ChEBI" id="CHEBI:37565"/>
        <dbReference type="ChEBI" id="CHEBI:58805"/>
        <dbReference type="EC" id="2.7.7.65"/>
    </reaction>
</comment>
<dbReference type="SMART" id="SM00267">
    <property type="entry name" value="GGDEF"/>
    <property type="match status" value="1"/>
</dbReference>
<dbReference type="GO" id="GO:0052621">
    <property type="term" value="F:diguanylate cyclase activity"/>
    <property type="evidence" value="ECO:0007669"/>
    <property type="project" value="UniProtKB-EC"/>
</dbReference>
<keyword evidence="4" id="KW-0472">Membrane</keyword>
<dbReference type="Pfam" id="PF00990">
    <property type="entry name" value="GGDEF"/>
    <property type="match status" value="1"/>
</dbReference>
<dbReference type="EC" id="2.7.7.65" evidence="2"/>
<accession>A0A1A8TLT5</accession>
<keyword evidence="4" id="KW-1133">Transmembrane helix</keyword>
<dbReference type="Pfam" id="PF20966">
    <property type="entry name" value="MASE6"/>
    <property type="match status" value="1"/>
</dbReference>
<dbReference type="CDD" id="cd01949">
    <property type="entry name" value="GGDEF"/>
    <property type="match status" value="1"/>
</dbReference>
<feature type="transmembrane region" description="Helical" evidence="4">
    <location>
        <begin position="69"/>
        <end position="86"/>
    </location>
</feature>
<dbReference type="SUPFAM" id="SSF55073">
    <property type="entry name" value="Nucleotide cyclase"/>
    <property type="match status" value="1"/>
</dbReference>
<feature type="transmembrane region" description="Helical" evidence="4">
    <location>
        <begin position="46"/>
        <end position="64"/>
    </location>
</feature>
<keyword evidence="6" id="KW-0808">Transferase</keyword>
<dbReference type="InterPro" id="IPR050469">
    <property type="entry name" value="Diguanylate_Cyclase"/>
</dbReference>
<keyword evidence="6" id="KW-0548">Nucleotidyltransferase</keyword>
<dbReference type="InterPro" id="IPR048435">
    <property type="entry name" value="MASE6"/>
</dbReference>
<organism evidence="6 7">
    <name type="scientific">Marinomonas aquimarina</name>
    <dbReference type="NCBI Taxonomy" id="295068"/>
    <lineage>
        <taxon>Bacteria</taxon>
        <taxon>Pseudomonadati</taxon>
        <taxon>Pseudomonadota</taxon>
        <taxon>Gammaproteobacteria</taxon>
        <taxon>Oceanospirillales</taxon>
        <taxon>Oceanospirillaceae</taxon>
        <taxon>Marinomonas</taxon>
    </lineage>
</organism>
<dbReference type="OrthoDB" id="9812260at2"/>
<gene>
    <name evidence="6" type="primary">adrA_5</name>
    <name evidence="6" type="ORF">MAQ5080_03010</name>
</gene>
<evidence type="ECO:0000256" key="3">
    <source>
        <dbReference type="ARBA" id="ARBA00034247"/>
    </source>
</evidence>
<dbReference type="Gene3D" id="3.30.70.270">
    <property type="match status" value="1"/>
</dbReference>
<dbReference type="InterPro" id="IPR029787">
    <property type="entry name" value="Nucleotide_cyclase"/>
</dbReference>
<dbReference type="Proteomes" id="UP000092627">
    <property type="component" value="Unassembled WGS sequence"/>
</dbReference>
<dbReference type="AlphaFoldDB" id="A0A1A8TLT5"/>
<dbReference type="PANTHER" id="PTHR45138:SF9">
    <property type="entry name" value="DIGUANYLATE CYCLASE DGCM-RELATED"/>
    <property type="match status" value="1"/>
</dbReference>
<feature type="transmembrane region" description="Helical" evidence="4">
    <location>
        <begin position="21"/>
        <end position="40"/>
    </location>
</feature>
<keyword evidence="4" id="KW-0812">Transmembrane</keyword>
<feature type="transmembrane region" description="Helical" evidence="4">
    <location>
        <begin position="98"/>
        <end position="118"/>
    </location>
</feature>
<dbReference type="NCBIfam" id="TIGR00254">
    <property type="entry name" value="GGDEF"/>
    <property type="match status" value="1"/>
</dbReference>
<comment type="cofactor">
    <cofactor evidence="1">
        <name>Mg(2+)</name>
        <dbReference type="ChEBI" id="CHEBI:18420"/>
    </cofactor>
</comment>
<sequence>MAVVLGLSSVFALLGLKRPQLSRYILLMLVVLVCFSAMLIKGNQGYNLAWAFICPPLSIFLLGYRRGAVISGLYLAMVVGLMVAQGDSWQATQWHGGALANIIMIYLGLFAFACHYEASRRSSHEHLREANAKLALLAIQDDLTGLYNRRYIEDLLLNSEQESIFVAMVDIDDFKSINDRYGHPVGDEVLKQTAHILQDVVAEEGIVGRWGGEEFIIVHYADQPSVFVNLLEALVQQVRQRSNQYGPSVTISVGGSTYYKQFHKASLHHVDHALYDAKESGKNDYRIVRHAYHGDLLL</sequence>
<name>A0A1A8TLT5_9GAMM</name>
<keyword evidence="7" id="KW-1185">Reference proteome</keyword>
<proteinExistence type="predicted"/>
<dbReference type="FunFam" id="3.30.70.270:FF:000001">
    <property type="entry name" value="Diguanylate cyclase domain protein"/>
    <property type="match status" value="1"/>
</dbReference>
<reference evidence="6 7" key="1">
    <citation type="submission" date="2016-06" db="EMBL/GenBank/DDBJ databases">
        <authorList>
            <person name="Kjaerup R.B."/>
            <person name="Dalgaard T.S."/>
            <person name="Juul-Madsen H.R."/>
        </authorList>
    </citation>
    <scope>NUCLEOTIDE SEQUENCE [LARGE SCALE GENOMIC DNA]</scope>
    <source>
        <strain evidence="6 7">CECT 5080</strain>
    </source>
</reference>
<evidence type="ECO:0000256" key="4">
    <source>
        <dbReference type="SAM" id="Phobius"/>
    </source>
</evidence>
<dbReference type="InterPro" id="IPR043128">
    <property type="entry name" value="Rev_trsase/Diguanyl_cyclase"/>
</dbReference>
<evidence type="ECO:0000313" key="6">
    <source>
        <dbReference type="EMBL" id="SBS34900.1"/>
    </source>
</evidence>
<dbReference type="InterPro" id="IPR000160">
    <property type="entry name" value="GGDEF_dom"/>
</dbReference>
<feature type="domain" description="GGDEF" evidence="5">
    <location>
        <begin position="162"/>
        <end position="290"/>
    </location>
</feature>
<evidence type="ECO:0000256" key="2">
    <source>
        <dbReference type="ARBA" id="ARBA00012528"/>
    </source>
</evidence>
<dbReference type="STRING" id="295068.MAQ5080_03010"/>
<evidence type="ECO:0000313" key="7">
    <source>
        <dbReference type="Proteomes" id="UP000092627"/>
    </source>
</evidence>
<protein>
    <recommendedName>
        <fullName evidence="2">diguanylate cyclase</fullName>
        <ecNumber evidence="2">2.7.7.65</ecNumber>
    </recommendedName>
</protein>
<dbReference type="PROSITE" id="PS50887">
    <property type="entry name" value="GGDEF"/>
    <property type="match status" value="1"/>
</dbReference>
<dbReference type="EMBL" id="FLOC01000019">
    <property type="protein sequence ID" value="SBS34900.1"/>
    <property type="molecule type" value="Genomic_DNA"/>
</dbReference>